<dbReference type="RefSeq" id="WP_003405052.1">
    <property type="nucleotide sequence ID" value="NZ_PEIK01000008.1"/>
</dbReference>
<dbReference type="GO" id="GO:0005886">
    <property type="term" value="C:plasma membrane"/>
    <property type="evidence" value="ECO:0007669"/>
    <property type="project" value="UniProtKB-SubCell"/>
</dbReference>
<accession>A0A2G7HGR9</accession>
<dbReference type="InterPro" id="IPR005598">
    <property type="entry name" value="ATP_synth_I"/>
</dbReference>
<protein>
    <submittedName>
        <fullName evidence="7">ATP synthase subunit I</fullName>
    </submittedName>
</protein>
<evidence type="ECO:0000256" key="6">
    <source>
        <dbReference type="SAM" id="Phobius"/>
    </source>
</evidence>
<proteinExistence type="predicted"/>
<organism evidence="7 8">
    <name type="scientific">Clostridium combesii</name>
    <dbReference type="NCBI Taxonomy" id="39481"/>
    <lineage>
        <taxon>Bacteria</taxon>
        <taxon>Bacillati</taxon>
        <taxon>Bacillota</taxon>
        <taxon>Clostridia</taxon>
        <taxon>Eubacteriales</taxon>
        <taxon>Clostridiaceae</taxon>
        <taxon>Clostridium</taxon>
    </lineage>
</organism>
<keyword evidence="4 6" id="KW-1133">Transmembrane helix</keyword>
<keyword evidence="5 6" id="KW-0472">Membrane</keyword>
<evidence type="ECO:0000313" key="8">
    <source>
        <dbReference type="Proteomes" id="UP000231322"/>
    </source>
</evidence>
<feature type="transmembrane region" description="Helical" evidence="6">
    <location>
        <begin position="95"/>
        <end position="114"/>
    </location>
</feature>
<sequence length="122" mass="13870">MIKEIKKMISRITIFNFIIGITFFIIIYLTFNISYSFCFLLGLILANINLFINAKTTNMIIIKNKNSILSILGFFVRIIIVCALGLLLSKDNTKNIIPFLLGYSSNFISIIFYGTNLGKNKV</sequence>
<keyword evidence="2" id="KW-1003">Cell membrane</keyword>
<keyword evidence="3 6" id="KW-0812">Transmembrane</keyword>
<dbReference type="Proteomes" id="UP000231322">
    <property type="component" value="Unassembled WGS sequence"/>
</dbReference>
<keyword evidence="8" id="KW-1185">Reference proteome</keyword>
<comment type="caution">
    <text evidence="7">The sequence shown here is derived from an EMBL/GenBank/DDBJ whole genome shotgun (WGS) entry which is preliminary data.</text>
</comment>
<comment type="subcellular location">
    <subcellularLocation>
        <location evidence="1">Cell membrane</location>
        <topology evidence="1">Multi-pass membrane protein</topology>
    </subcellularLocation>
</comment>
<evidence type="ECO:0000256" key="5">
    <source>
        <dbReference type="ARBA" id="ARBA00023136"/>
    </source>
</evidence>
<dbReference type="AlphaFoldDB" id="A0A2G7HGR9"/>
<feature type="transmembrane region" description="Helical" evidence="6">
    <location>
        <begin position="68"/>
        <end position="89"/>
    </location>
</feature>
<reference evidence="7 8" key="1">
    <citation type="submission" date="2017-10" db="EMBL/GenBank/DDBJ databases">
        <title>Reclassification of Eubacterium combesii and discrepancies in the nomenclature of botulinum neurotoxin producing clostridia. Request for an Opinion.</title>
        <authorList>
            <person name="Dobritsa A.P."/>
            <person name="Kutumbaka K.K."/>
            <person name="Samadpour M."/>
        </authorList>
    </citation>
    <scope>NUCLEOTIDE SEQUENCE [LARGE SCALE GENOMIC DNA]</scope>
    <source>
        <strain evidence="7 8">DSM 20696</strain>
    </source>
</reference>
<gene>
    <name evidence="7" type="ORF">CS538_11220</name>
</gene>
<evidence type="ECO:0000256" key="3">
    <source>
        <dbReference type="ARBA" id="ARBA00022692"/>
    </source>
</evidence>
<feature type="transmembrane region" description="Helical" evidence="6">
    <location>
        <begin position="12"/>
        <end position="31"/>
    </location>
</feature>
<dbReference type="Pfam" id="PF03899">
    <property type="entry name" value="ATP-synt_I"/>
    <property type="match status" value="1"/>
</dbReference>
<evidence type="ECO:0000256" key="1">
    <source>
        <dbReference type="ARBA" id="ARBA00004651"/>
    </source>
</evidence>
<evidence type="ECO:0000256" key="2">
    <source>
        <dbReference type="ARBA" id="ARBA00022475"/>
    </source>
</evidence>
<name>A0A2G7HGR9_9CLOT</name>
<dbReference type="EMBL" id="PEIK01000008">
    <property type="protein sequence ID" value="PIH03906.1"/>
    <property type="molecule type" value="Genomic_DNA"/>
</dbReference>
<evidence type="ECO:0000256" key="4">
    <source>
        <dbReference type="ARBA" id="ARBA00022989"/>
    </source>
</evidence>
<feature type="transmembrane region" description="Helical" evidence="6">
    <location>
        <begin position="37"/>
        <end position="56"/>
    </location>
</feature>
<evidence type="ECO:0000313" key="7">
    <source>
        <dbReference type="EMBL" id="PIH03906.1"/>
    </source>
</evidence>